<keyword evidence="2" id="KW-0812">Transmembrane</keyword>
<protein>
    <submittedName>
        <fullName evidence="3">Uncharacterized protein</fullName>
    </submittedName>
</protein>
<feature type="region of interest" description="Disordered" evidence="1">
    <location>
        <begin position="96"/>
        <end position="129"/>
    </location>
</feature>
<organism evidence="3 4">
    <name type="scientific">Periconia macrospinosa</name>
    <dbReference type="NCBI Taxonomy" id="97972"/>
    <lineage>
        <taxon>Eukaryota</taxon>
        <taxon>Fungi</taxon>
        <taxon>Dikarya</taxon>
        <taxon>Ascomycota</taxon>
        <taxon>Pezizomycotina</taxon>
        <taxon>Dothideomycetes</taxon>
        <taxon>Pleosporomycetidae</taxon>
        <taxon>Pleosporales</taxon>
        <taxon>Massarineae</taxon>
        <taxon>Periconiaceae</taxon>
        <taxon>Periconia</taxon>
    </lineage>
</organism>
<keyword evidence="4" id="KW-1185">Reference proteome</keyword>
<keyword evidence="2" id="KW-0472">Membrane</keyword>
<dbReference type="OrthoDB" id="3854862at2759"/>
<proteinExistence type="predicted"/>
<dbReference type="AlphaFoldDB" id="A0A2V1DK23"/>
<sequence>MSTDIDDVPLKEMSKGGVLFFIAWLLRAYPQSQILAVTTLTAYTLLSELFLVFSGDMIRGNVNEIQKLFQYIENAEMWLSYTTRYTNAVVDPGLGRQSTPTRAAPGHADLHGEARTGPQEQQPPAGPVLDSGVHSRALRKIDAFRFFAAFSFALAALGVNISANTRAVANDLTAPFPQYFNIRRLLRTIPTFYNEKRGYDRVWRGTEGMDHYPISTMGYVFLGDRYLYTS</sequence>
<dbReference type="Proteomes" id="UP000244855">
    <property type="component" value="Unassembled WGS sequence"/>
</dbReference>
<dbReference type="EMBL" id="KZ805412">
    <property type="protein sequence ID" value="PVH98470.1"/>
    <property type="molecule type" value="Genomic_DNA"/>
</dbReference>
<accession>A0A2V1DK23</accession>
<evidence type="ECO:0000313" key="4">
    <source>
        <dbReference type="Proteomes" id="UP000244855"/>
    </source>
</evidence>
<name>A0A2V1DK23_9PLEO</name>
<gene>
    <name evidence="3" type="ORF">DM02DRAFT_630183</name>
</gene>
<feature type="transmembrane region" description="Helical" evidence="2">
    <location>
        <begin position="143"/>
        <end position="163"/>
    </location>
</feature>
<feature type="transmembrane region" description="Helical" evidence="2">
    <location>
        <begin position="34"/>
        <end position="53"/>
    </location>
</feature>
<evidence type="ECO:0000313" key="3">
    <source>
        <dbReference type="EMBL" id="PVH98470.1"/>
    </source>
</evidence>
<reference evidence="3 4" key="1">
    <citation type="journal article" date="2018" name="Sci. Rep.">
        <title>Comparative genomics provides insights into the lifestyle and reveals functional heterogeneity of dark septate endophytic fungi.</title>
        <authorList>
            <person name="Knapp D.G."/>
            <person name="Nemeth J.B."/>
            <person name="Barry K."/>
            <person name="Hainaut M."/>
            <person name="Henrissat B."/>
            <person name="Johnson J."/>
            <person name="Kuo A."/>
            <person name="Lim J.H.P."/>
            <person name="Lipzen A."/>
            <person name="Nolan M."/>
            <person name="Ohm R.A."/>
            <person name="Tamas L."/>
            <person name="Grigoriev I.V."/>
            <person name="Spatafora J.W."/>
            <person name="Nagy L.G."/>
            <person name="Kovacs G.M."/>
        </authorList>
    </citation>
    <scope>NUCLEOTIDE SEQUENCE [LARGE SCALE GENOMIC DNA]</scope>
    <source>
        <strain evidence="3 4">DSE2036</strain>
    </source>
</reference>
<dbReference type="Gene3D" id="1.10.4160.10">
    <property type="entry name" value="Hydantoin permease"/>
    <property type="match status" value="1"/>
</dbReference>
<evidence type="ECO:0000256" key="1">
    <source>
        <dbReference type="SAM" id="MobiDB-lite"/>
    </source>
</evidence>
<evidence type="ECO:0000256" key="2">
    <source>
        <dbReference type="SAM" id="Phobius"/>
    </source>
</evidence>
<keyword evidence="2" id="KW-1133">Transmembrane helix</keyword>